<evidence type="ECO:0000313" key="5">
    <source>
        <dbReference type="Proteomes" id="UP000595053"/>
    </source>
</evidence>
<dbReference type="AlphaFoldDB" id="A0A7M1QVQ9"/>
<keyword evidence="1" id="KW-0547">Nucleotide-binding</keyword>
<evidence type="ECO:0000256" key="2">
    <source>
        <dbReference type="ARBA" id="ARBA00022840"/>
    </source>
</evidence>
<feature type="domain" description="ABC transporter" evidence="3">
    <location>
        <begin position="1"/>
        <end position="211"/>
    </location>
</feature>
<dbReference type="InterPro" id="IPR003593">
    <property type="entry name" value="AAA+_ATPase"/>
</dbReference>
<keyword evidence="2 4" id="KW-0067">ATP-binding</keyword>
<dbReference type="EMBL" id="CP063213">
    <property type="protein sequence ID" value="QOR46028.1"/>
    <property type="molecule type" value="Genomic_DNA"/>
</dbReference>
<sequence>MTVTLTEGLNLVAGENGAGKTTLLSALATLIPHRGQIIFDGTVVVRANLEAVRAQIGYLAQFPRFPKGFTVREALQYAAWLRMIPGAQTQAHIDRAVDMANISDLLDHHMGALSGGTARRVFLAMATLHRPKLLLLDEPTSGIDLRHQELLWQSLRSISRETMTIMTTHSVEEIVALNGALLVLRRGGCELHEERLSARQARDVLLGRSGTDEE</sequence>
<dbReference type="PROSITE" id="PS50893">
    <property type="entry name" value="ABC_TRANSPORTER_2"/>
    <property type="match status" value="1"/>
</dbReference>
<dbReference type="InterPro" id="IPR027417">
    <property type="entry name" value="P-loop_NTPase"/>
</dbReference>
<reference evidence="4 5" key="1">
    <citation type="submission" date="2020-10" db="EMBL/GenBank/DDBJ databases">
        <title>Trueperella pecoris sp. nov. isolated from bovine and porcine specimens.</title>
        <authorList>
            <person name="Schoenecker L."/>
            <person name="Schnydrig P."/>
            <person name="Brodard I."/>
            <person name="Thomann A."/>
            <person name="Hemphill A."/>
            <person name="Rodriguez-Campos S."/>
            <person name="Perreten V."/>
            <person name="Jores J."/>
            <person name="Kittl S."/>
        </authorList>
    </citation>
    <scope>NUCLEOTIDE SEQUENCE [LARGE SCALE GENOMIC DNA]</scope>
    <source>
        <strain evidence="4 5">15A0121</strain>
    </source>
</reference>
<dbReference type="SUPFAM" id="SSF52540">
    <property type="entry name" value="P-loop containing nucleoside triphosphate hydrolases"/>
    <property type="match status" value="1"/>
</dbReference>
<dbReference type="PANTHER" id="PTHR43582:SF2">
    <property type="entry name" value="LINEARMYCIN RESISTANCE ATP-BINDING PROTEIN LNRL"/>
    <property type="match status" value="1"/>
</dbReference>
<dbReference type="GO" id="GO:0005524">
    <property type="term" value="F:ATP binding"/>
    <property type="evidence" value="ECO:0007669"/>
    <property type="project" value="UniProtKB-KW"/>
</dbReference>
<dbReference type="PANTHER" id="PTHR43582">
    <property type="entry name" value="LINEARMYCIN RESISTANCE ATP-BINDING PROTEIN LNRL"/>
    <property type="match status" value="1"/>
</dbReference>
<dbReference type="GO" id="GO:0016887">
    <property type="term" value="F:ATP hydrolysis activity"/>
    <property type="evidence" value="ECO:0007669"/>
    <property type="project" value="InterPro"/>
</dbReference>
<dbReference type="InterPro" id="IPR003439">
    <property type="entry name" value="ABC_transporter-like_ATP-bd"/>
</dbReference>
<evidence type="ECO:0000313" key="4">
    <source>
        <dbReference type="EMBL" id="QOR46028.1"/>
    </source>
</evidence>
<keyword evidence="5" id="KW-1185">Reference proteome</keyword>
<dbReference type="RefSeq" id="WP_193326264.1">
    <property type="nucleotide sequence ID" value="NZ_CP063213.1"/>
</dbReference>
<organism evidence="4 5">
    <name type="scientific">Trueperella pecoris</name>
    <dbReference type="NCBI Taxonomy" id="2733571"/>
    <lineage>
        <taxon>Bacteria</taxon>
        <taxon>Bacillati</taxon>
        <taxon>Actinomycetota</taxon>
        <taxon>Actinomycetes</taxon>
        <taxon>Actinomycetales</taxon>
        <taxon>Actinomycetaceae</taxon>
        <taxon>Trueperella</taxon>
    </lineage>
</organism>
<proteinExistence type="predicted"/>
<name>A0A7M1QVQ9_9ACTO</name>
<accession>A0A7M1QVQ9</accession>
<dbReference type="Pfam" id="PF00005">
    <property type="entry name" value="ABC_tran"/>
    <property type="match status" value="1"/>
</dbReference>
<protein>
    <submittedName>
        <fullName evidence="4">ABC transporter ATP-binding protein</fullName>
    </submittedName>
</protein>
<gene>
    <name evidence="4" type="ORF">INS88_02055</name>
</gene>
<evidence type="ECO:0000256" key="1">
    <source>
        <dbReference type="ARBA" id="ARBA00022741"/>
    </source>
</evidence>
<dbReference type="SMART" id="SM00382">
    <property type="entry name" value="AAA"/>
    <property type="match status" value="1"/>
</dbReference>
<dbReference type="Proteomes" id="UP000595053">
    <property type="component" value="Chromosome"/>
</dbReference>
<evidence type="ECO:0000259" key="3">
    <source>
        <dbReference type="PROSITE" id="PS50893"/>
    </source>
</evidence>
<dbReference type="Gene3D" id="3.40.50.300">
    <property type="entry name" value="P-loop containing nucleotide triphosphate hydrolases"/>
    <property type="match status" value="1"/>
</dbReference>